<dbReference type="InterPro" id="IPR027370">
    <property type="entry name" value="Znf-RING_euk"/>
</dbReference>
<dbReference type="InterPro" id="IPR013083">
    <property type="entry name" value="Znf_RING/FYVE/PHD"/>
</dbReference>
<evidence type="ECO:0000259" key="8">
    <source>
        <dbReference type="PROSITE" id="PS50089"/>
    </source>
</evidence>
<feature type="domain" description="RING-type" evidence="9">
    <location>
        <begin position="103"/>
        <end position="289"/>
    </location>
</feature>
<keyword evidence="11" id="KW-1185">Reference proteome</keyword>
<proteinExistence type="predicted"/>
<evidence type="ECO:0000256" key="2">
    <source>
        <dbReference type="ARBA" id="ARBA00022723"/>
    </source>
</evidence>
<comment type="caution">
    <text evidence="10">The sequence shown here is derived from an EMBL/GenBank/DDBJ whole genome shotgun (WGS) entry which is preliminary data.</text>
</comment>
<evidence type="ECO:0008006" key="12">
    <source>
        <dbReference type="Google" id="ProtNLM"/>
    </source>
</evidence>
<gene>
    <name evidence="10" type="ORF">SteCoe_5518</name>
</gene>
<dbReference type="Proteomes" id="UP000187209">
    <property type="component" value="Unassembled WGS sequence"/>
</dbReference>
<evidence type="ECO:0000256" key="6">
    <source>
        <dbReference type="ARBA" id="ARBA00022833"/>
    </source>
</evidence>
<dbReference type="InterPro" id="IPR017907">
    <property type="entry name" value="Znf_RING_CS"/>
</dbReference>
<keyword evidence="1" id="KW-0808">Transferase</keyword>
<dbReference type="Gene3D" id="3.30.40.10">
    <property type="entry name" value="Zinc/RING finger domain, C3HC4 (zinc finger)"/>
    <property type="match status" value="1"/>
</dbReference>
<reference evidence="10 11" key="1">
    <citation type="submission" date="2016-11" db="EMBL/GenBank/DDBJ databases">
        <title>The macronuclear genome of Stentor coeruleus: a giant cell with tiny introns.</title>
        <authorList>
            <person name="Slabodnick M."/>
            <person name="Ruby J.G."/>
            <person name="Reiff S.B."/>
            <person name="Swart E.C."/>
            <person name="Gosai S."/>
            <person name="Prabakaran S."/>
            <person name="Witkowska E."/>
            <person name="Larue G.E."/>
            <person name="Fisher S."/>
            <person name="Freeman R.M."/>
            <person name="Gunawardena J."/>
            <person name="Chu W."/>
            <person name="Stover N.A."/>
            <person name="Gregory B.D."/>
            <person name="Nowacki M."/>
            <person name="Derisi J."/>
            <person name="Roy S.W."/>
            <person name="Marshall W.F."/>
            <person name="Sood P."/>
        </authorList>
    </citation>
    <scope>NUCLEOTIDE SEQUENCE [LARGE SCALE GENOMIC DNA]</scope>
    <source>
        <strain evidence="10">WM001</strain>
    </source>
</reference>
<dbReference type="SUPFAM" id="SSF57850">
    <property type="entry name" value="RING/U-box"/>
    <property type="match status" value="1"/>
</dbReference>
<evidence type="ECO:0000256" key="5">
    <source>
        <dbReference type="ARBA" id="ARBA00022786"/>
    </source>
</evidence>
<evidence type="ECO:0000313" key="10">
    <source>
        <dbReference type="EMBL" id="OMJ91846.1"/>
    </source>
</evidence>
<evidence type="ECO:0000256" key="4">
    <source>
        <dbReference type="ARBA" id="ARBA00022771"/>
    </source>
</evidence>
<evidence type="ECO:0000259" key="9">
    <source>
        <dbReference type="PROSITE" id="PS51873"/>
    </source>
</evidence>
<keyword evidence="5" id="KW-0833">Ubl conjugation pathway</keyword>
<protein>
    <recommendedName>
        <fullName evidence="12">RING-type domain-containing protein</fullName>
    </recommendedName>
</protein>
<dbReference type="InterPro" id="IPR044066">
    <property type="entry name" value="TRIAD_supradom"/>
</dbReference>
<organism evidence="10 11">
    <name type="scientific">Stentor coeruleus</name>
    <dbReference type="NCBI Taxonomy" id="5963"/>
    <lineage>
        <taxon>Eukaryota</taxon>
        <taxon>Sar</taxon>
        <taxon>Alveolata</taxon>
        <taxon>Ciliophora</taxon>
        <taxon>Postciliodesmatophora</taxon>
        <taxon>Heterotrichea</taxon>
        <taxon>Heterotrichida</taxon>
        <taxon>Stentoridae</taxon>
        <taxon>Stentor</taxon>
    </lineage>
</organism>
<keyword evidence="2" id="KW-0479">Metal-binding</keyword>
<keyword evidence="3" id="KW-0677">Repeat</keyword>
<dbReference type="OrthoDB" id="1431934at2759"/>
<evidence type="ECO:0000313" key="11">
    <source>
        <dbReference type="Proteomes" id="UP000187209"/>
    </source>
</evidence>
<dbReference type="PROSITE" id="PS00518">
    <property type="entry name" value="ZF_RING_1"/>
    <property type="match status" value="1"/>
</dbReference>
<keyword evidence="6" id="KW-0862">Zinc</keyword>
<dbReference type="PROSITE" id="PS50089">
    <property type="entry name" value="ZF_RING_2"/>
    <property type="match status" value="1"/>
</dbReference>
<dbReference type="GO" id="GO:0008270">
    <property type="term" value="F:zinc ion binding"/>
    <property type="evidence" value="ECO:0007669"/>
    <property type="project" value="UniProtKB-KW"/>
</dbReference>
<dbReference type="PROSITE" id="PS51873">
    <property type="entry name" value="TRIAD"/>
    <property type="match status" value="1"/>
</dbReference>
<accession>A0A1R2CS49</accession>
<dbReference type="GO" id="GO:0016740">
    <property type="term" value="F:transferase activity"/>
    <property type="evidence" value="ECO:0007669"/>
    <property type="project" value="UniProtKB-KW"/>
</dbReference>
<dbReference type="InterPro" id="IPR001841">
    <property type="entry name" value="Znf_RING"/>
</dbReference>
<keyword evidence="4 7" id="KW-0863">Zinc-finger</keyword>
<name>A0A1R2CS49_9CILI</name>
<dbReference type="AlphaFoldDB" id="A0A1R2CS49"/>
<feature type="domain" description="RING-type" evidence="8">
    <location>
        <begin position="107"/>
        <end position="158"/>
    </location>
</feature>
<dbReference type="EMBL" id="MPUH01000073">
    <property type="protein sequence ID" value="OMJ91846.1"/>
    <property type="molecule type" value="Genomic_DNA"/>
</dbReference>
<dbReference type="SMART" id="SM00184">
    <property type="entry name" value="RING"/>
    <property type="match status" value="3"/>
</dbReference>
<dbReference type="Pfam" id="PF13445">
    <property type="entry name" value="zf-RING_UBOX"/>
    <property type="match status" value="1"/>
</dbReference>
<evidence type="ECO:0000256" key="7">
    <source>
        <dbReference type="PROSITE-ProRule" id="PRU00175"/>
    </source>
</evidence>
<evidence type="ECO:0000256" key="1">
    <source>
        <dbReference type="ARBA" id="ARBA00022679"/>
    </source>
</evidence>
<evidence type="ECO:0000256" key="3">
    <source>
        <dbReference type="ARBA" id="ARBA00022737"/>
    </source>
</evidence>
<sequence length="316" mass="36468">MGCTFCFSNTDEQPEITFITFKICSKCENNKISAKTSKCGCFLCQNCRDIITDDYEGLCTVCHNSILTPQKTSKPKNLPTESKGPKLINHEPIKQNILVKASVFYECEICLGEFSRDQMLTLDCNHYFCSDCLRDYFHKLLNDGRHKMDKKFPCVKCQTPINTCLIQSVLSKKDIVVYNKNLIENSLIECPCCSYLFSSERIMTKCSKCAFHFCVLCRKSWDLCRCKNTENFPKCPVCLNKYIKNEDCGKVFCINPSCNAEFCPLCFALFSPILEHGNHYHYEFCRFYCEYLGSDDKYSKVCIMCKKESKICSRPI</sequence>